<dbReference type="SUPFAM" id="SSF52047">
    <property type="entry name" value="RNI-like"/>
    <property type="match status" value="1"/>
</dbReference>
<dbReference type="InterPro" id="IPR032675">
    <property type="entry name" value="LRR_dom_sf"/>
</dbReference>
<feature type="compositionally biased region" description="Low complexity" evidence="1">
    <location>
        <begin position="345"/>
        <end position="356"/>
    </location>
</feature>
<dbReference type="STRING" id="436010.A0A166NTL8"/>
<dbReference type="Pfam" id="PF09429">
    <property type="entry name" value="Wbp11"/>
    <property type="match status" value="1"/>
</dbReference>
<feature type="compositionally biased region" description="Pro residues" evidence="1">
    <location>
        <begin position="218"/>
        <end position="234"/>
    </location>
</feature>
<dbReference type="EMBL" id="KV417521">
    <property type="protein sequence ID" value="KZP25368.1"/>
    <property type="molecule type" value="Genomic_DNA"/>
</dbReference>
<dbReference type="Gene3D" id="3.80.10.10">
    <property type="entry name" value="Ribonuclease Inhibitor"/>
    <property type="match status" value="1"/>
</dbReference>
<feature type="domain" description="Wbp11/ELF5/Saf1 N-terminal" evidence="2">
    <location>
        <begin position="4"/>
        <end position="74"/>
    </location>
</feature>
<reference evidence="3 4" key="1">
    <citation type="journal article" date="2016" name="Mol. Biol. Evol.">
        <title>Comparative Genomics of Early-Diverging Mushroom-Forming Fungi Provides Insights into the Origins of Lignocellulose Decay Capabilities.</title>
        <authorList>
            <person name="Nagy L.G."/>
            <person name="Riley R."/>
            <person name="Tritt A."/>
            <person name="Adam C."/>
            <person name="Daum C."/>
            <person name="Floudas D."/>
            <person name="Sun H."/>
            <person name="Yadav J.S."/>
            <person name="Pangilinan J."/>
            <person name="Larsson K.H."/>
            <person name="Matsuura K."/>
            <person name="Barry K."/>
            <person name="Labutti K."/>
            <person name="Kuo R."/>
            <person name="Ohm R.A."/>
            <person name="Bhattacharya S.S."/>
            <person name="Shirouzu T."/>
            <person name="Yoshinaga Y."/>
            <person name="Martin F.M."/>
            <person name="Grigoriev I.V."/>
            <person name="Hibbett D.S."/>
        </authorList>
    </citation>
    <scope>NUCLEOTIDE SEQUENCE [LARGE SCALE GENOMIC DNA]</scope>
    <source>
        <strain evidence="3 4">CBS 109695</strain>
    </source>
</reference>
<accession>A0A166NTL8</accession>
<evidence type="ECO:0000259" key="2">
    <source>
        <dbReference type="Pfam" id="PF09429"/>
    </source>
</evidence>
<dbReference type="AlphaFoldDB" id="A0A166NTL8"/>
<keyword evidence="4" id="KW-1185">Reference proteome</keyword>
<feature type="region of interest" description="Disordered" evidence="1">
    <location>
        <begin position="325"/>
        <end position="356"/>
    </location>
</feature>
<feature type="compositionally biased region" description="Pro residues" evidence="1">
    <location>
        <begin position="194"/>
        <end position="211"/>
    </location>
</feature>
<feature type="region of interest" description="Disordered" evidence="1">
    <location>
        <begin position="91"/>
        <end position="234"/>
    </location>
</feature>
<dbReference type="GO" id="GO:0006396">
    <property type="term" value="P:RNA processing"/>
    <property type="evidence" value="ECO:0007669"/>
    <property type="project" value="InterPro"/>
</dbReference>
<feature type="region of interest" description="Disordered" evidence="1">
    <location>
        <begin position="1"/>
        <end position="30"/>
    </location>
</feature>
<feature type="compositionally biased region" description="Acidic residues" evidence="1">
    <location>
        <begin position="158"/>
        <end position="192"/>
    </location>
</feature>
<feature type="compositionally biased region" description="Pro residues" evidence="1">
    <location>
        <begin position="257"/>
        <end position="269"/>
    </location>
</feature>
<proteinExistence type="predicted"/>
<feature type="compositionally biased region" description="Basic and acidic residues" evidence="1">
    <location>
        <begin position="12"/>
        <end position="30"/>
    </location>
</feature>
<dbReference type="Pfam" id="PF12622">
    <property type="entry name" value="NpwBP"/>
    <property type="match status" value="1"/>
</dbReference>
<dbReference type="InterPro" id="IPR019007">
    <property type="entry name" value="Wbp11/ELF5/Saf1_N"/>
</dbReference>
<dbReference type="Proteomes" id="UP000076532">
    <property type="component" value="Unassembled WGS sequence"/>
</dbReference>
<evidence type="ECO:0000256" key="1">
    <source>
        <dbReference type="SAM" id="MobiDB-lite"/>
    </source>
</evidence>
<sequence>MAKGKSLNPADAFRKAERKKENKTERNKTRDFALVKKDTFDLEDEIAKLEGSAEGPSTNPTRLADLKAELEKINLKKEEYVAEHPEHRKLVFKARRRDGGRDAEEKEIPVERKRNMFKKNGLPRRPERSIYYDKNLNPFGVAPPGMPYMQRAKRADEVWSDDEPIEEGSDDDVIMPDGPPPEDEEDSDDDIPMPEGPPPGMQLSTAPPPFPAHLAMSLPPPPPPGFAMPPGGPSMPPPPPGFAVPMNYPVPPPPPGFQGFPPSMPPPPGFQGGYSPMLPPPPGYQMHPPPPPPGFFPRQHQLSASAMQDPLSTAPHQTFQDHRAFRAAPPLPPPPPHASLPPNPAHAAAPTSASLPRKPTAAISAAATVFAAPELRDFKKEATAFVPSALKRKKAGGGPAGPSKRVNAAPSIGAEAVKAEADEAPAPARPDLLSALKNQFGPAAAPAAIARGATGKVEAAPKGKDDYAKFVEEMGDLLDDIIVLSRCALYNITALLHWCLNLGQTADINTRPINHLPKVLNSGGGVICLSPRPTMSTETIQVLLQPRPYARTSGRLLLLPLLPLQPPTKASTLPAEIWREIIANVLAFDEKHPEFSSRKLAVLSVCKGLQRVANGYKATALPLFHAKVHLSKVSSLKGFAACVTEADQKWDSIRRIPYSTPGRWVQQLDLSALPKYMSRPEAFLADSLLTALFPVLPFLARLALNPAFVLSRRALRALAQSDCAGRLRHLEGISYLPDTPGPDDDDVLVQLVKCCPNLRELEVIGPGLDSFQDLEFPQVPDDDAPDPVQSVSLDLAHLHTLTLLSIPSSPLTHALIRTPLPALRTLTLTPYDDLPDPFSLFSALLAAHGHALRSLLLSTPHPWPTDLHPSPATLLAACPNLSHLSLESPLPNLLMPSASALSDSEPPPLPQHPLRTLSLPRPQAHYWPTFDAYLPHLPHLVAVRARDVRWLRPGMNVHSQASGVQGEMREWRRRLLRRGVAVLDADWKECE</sequence>
<gene>
    <name evidence="3" type="ORF">FIBSPDRAFT_888176</name>
</gene>
<feature type="compositionally biased region" description="Basic and acidic residues" evidence="1">
    <location>
        <begin position="97"/>
        <end position="114"/>
    </location>
</feature>
<evidence type="ECO:0000313" key="3">
    <source>
        <dbReference type="EMBL" id="KZP25368.1"/>
    </source>
</evidence>
<evidence type="ECO:0000313" key="4">
    <source>
        <dbReference type="Proteomes" id="UP000076532"/>
    </source>
</evidence>
<feature type="compositionally biased region" description="Polar residues" evidence="1">
    <location>
        <begin position="300"/>
        <end position="309"/>
    </location>
</feature>
<dbReference type="OrthoDB" id="2595178at2759"/>
<feature type="compositionally biased region" description="Pro residues" evidence="1">
    <location>
        <begin position="329"/>
        <end position="344"/>
    </location>
</feature>
<protein>
    <recommendedName>
        <fullName evidence="2">Wbp11/ELF5/Saf1 N-terminal domain-containing protein</fullName>
    </recommendedName>
</protein>
<feature type="compositionally biased region" description="Pro residues" evidence="1">
    <location>
        <begin position="277"/>
        <end position="295"/>
    </location>
</feature>
<feature type="region of interest" description="Disordered" evidence="1">
    <location>
        <begin position="257"/>
        <end position="309"/>
    </location>
</feature>
<organism evidence="3 4">
    <name type="scientific">Athelia psychrophila</name>
    <dbReference type="NCBI Taxonomy" id="1759441"/>
    <lineage>
        <taxon>Eukaryota</taxon>
        <taxon>Fungi</taxon>
        <taxon>Dikarya</taxon>
        <taxon>Basidiomycota</taxon>
        <taxon>Agaricomycotina</taxon>
        <taxon>Agaricomycetes</taxon>
        <taxon>Agaricomycetidae</taxon>
        <taxon>Atheliales</taxon>
        <taxon>Atheliaceae</taxon>
        <taxon>Athelia</taxon>
    </lineage>
</organism>
<name>A0A166NTL8_9AGAM</name>